<dbReference type="EMBL" id="MLAU01032116">
    <property type="protein sequence ID" value="OIW21723.1"/>
    <property type="molecule type" value="Genomic_DNA"/>
</dbReference>
<evidence type="ECO:0000256" key="6">
    <source>
        <dbReference type="ARBA" id="ARBA00023136"/>
    </source>
</evidence>
<evidence type="ECO:0000256" key="7">
    <source>
        <dbReference type="SAM" id="Coils"/>
    </source>
</evidence>
<feature type="compositionally biased region" description="Polar residues" evidence="8">
    <location>
        <begin position="483"/>
        <end position="493"/>
    </location>
</feature>
<gene>
    <name evidence="10" type="ORF">TanjilG_08765</name>
</gene>
<evidence type="ECO:0000256" key="1">
    <source>
        <dbReference type="ARBA" id="ARBA00004394"/>
    </source>
</evidence>
<dbReference type="AlphaFoldDB" id="A0A394DFV7"/>
<feature type="compositionally biased region" description="Basic and acidic residues" evidence="8">
    <location>
        <begin position="195"/>
        <end position="214"/>
    </location>
</feature>
<dbReference type="PANTHER" id="PTHR13815">
    <property type="entry name" value="GOLGIN-84"/>
    <property type="match status" value="1"/>
</dbReference>
<feature type="compositionally biased region" description="Polar residues" evidence="8">
    <location>
        <begin position="600"/>
        <end position="620"/>
    </location>
</feature>
<proteinExistence type="predicted"/>
<feature type="coiled-coil region" evidence="7">
    <location>
        <begin position="738"/>
        <end position="876"/>
    </location>
</feature>
<feature type="compositionally biased region" description="Polar residues" evidence="8">
    <location>
        <begin position="265"/>
        <end position="285"/>
    </location>
</feature>
<dbReference type="Proteomes" id="UP000188354">
    <property type="component" value="Unassembled WGS sequence"/>
</dbReference>
<sequence>MANWISSKLKIDQQAAESLRKNENLRSDELSIDYAPAKPGSSVSLKNQLKKKTADNNNDYRGKLHSDHNFNVLKTTVPTSPKSKPTPTLTDADWTELLSSPNQSFGTRGDPNHGNGVSGTRGLSRNYSRKQKSSSSVSLVSDVKRNPKSGSRSLQRLNSVKEVKLSGKGSSDDGKDSISTSSGSTERISNVESETDARGSVDKLVDETNDKGNEENDFSYSYRECSPQEDLQEENRSLGAETMPVSVVDKVHEAKMSGDVGHGQLRSSISRNELNAVSRNSTSNGLRRVSSMASDGSPVSDSDSGSTSDSESEHEREERRKKRERVLAEKAAAKAINAIKERENMIDQQAAESLRKNENLRSDELSIDYAPAKPGSSVSLKNQLKKKTADNNNDYRGKLHSDHNFNVLKTTVPTSPKSKPTPTLTDADWTELLSSPNQSFGTRGDPNHGNGVSGTRGLSRNYSRKQKSSSSVSLVSDVKRNPKSGSRSLQRLNSVKEVKLSGKGSSDDGKDSISTSSGSTERISNVESETDARGSVDKLVDETNDKGNEENDFSYSYRECSPQEDLQEENRSLGAETMPVSVVDKVHEAKMSGDVGHGQLRSSISRNELNAVSRNSTSNGLRRVSSMASDGSPVSDSDSGSTSDSESEHEREERRKKRERVLAEKAAAKAINAIKERENMVAKLEGEKQSLEKILEERAKQQAQEASQLQSTMMETMEAVELEKQKHNNTRMEILTRLAKLETANADLARSLAAVQSNLEVKVKQVAELRQHIASKELVLDELRRSIKDPQQTGASQLASKGVELEREILEAEHSLVDDKVAQLQEKARKLEADIEITRKEIAEPTEVEAELKRRLHQLTDHLIQKQAKVESLSSEKASLMFRVEAVSRLLEENISAYSATDMNTVSSSSDLESGLWELSNSKLKPMLKARFHSGKRQLGSLLVQLDYIFMTGAVFLKRNPMAKLWALIYLVCLHLWVVYILMSHSGPSNEGRSGAVISLENINNTGGA</sequence>
<dbReference type="Pfam" id="PF09787">
    <property type="entry name" value="Golgin_A5"/>
    <property type="match status" value="1"/>
</dbReference>
<evidence type="ECO:0008006" key="12">
    <source>
        <dbReference type="Google" id="ProtNLM"/>
    </source>
</evidence>
<keyword evidence="2 9" id="KW-0812">Transmembrane</keyword>
<feature type="compositionally biased region" description="Polar residues" evidence="8">
    <location>
        <begin position="148"/>
        <end position="158"/>
    </location>
</feature>
<feature type="region of interest" description="Disordered" evidence="8">
    <location>
        <begin position="32"/>
        <end position="328"/>
    </location>
</feature>
<feature type="compositionally biased region" description="Polar residues" evidence="8">
    <location>
        <begin position="97"/>
        <end position="106"/>
    </location>
</feature>
<comment type="subcellular location">
    <subcellularLocation>
        <location evidence="1">Golgi apparatus membrane</location>
    </subcellularLocation>
</comment>
<organism evidence="10 11">
    <name type="scientific">Lupinus angustifolius</name>
    <name type="common">Narrow-leaved blue lupine</name>
    <dbReference type="NCBI Taxonomy" id="3871"/>
    <lineage>
        <taxon>Eukaryota</taxon>
        <taxon>Viridiplantae</taxon>
        <taxon>Streptophyta</taxon>
        <taxon>Embryophyta</taxon>
        <taxon>Tracheophyta</taxon>
        <taxon>Spermatophyta</taxon>
        <taxon>Magnoliopsida</taxon>
        <taxon>eudicotyledons</taxon>
        <taxon>Gunneridae</taxon>
        <taxon>Pentapetalae</taxon>
        <taxon>rosids</taxon>
        <taxon>fabids</taxon>
        <taxon>Fabales</taxon>
        <taxon>Fabaceae</taxon>
        <taxon>Papilionoideae</taxon>
        <taxon>50 kb inversion clade</taxon>
        <taxon>genistoids sensu lato</taxon>
        <taxon>core genistoids</taxon>
        <taxon>Genisteae</taxon>
        <taxon>Lupinus</taxon>
    </lineage>
</organism>
<evidence type="ECO:0000256" key="3">
    <source>
        <dbReference type="ARBA" id="ARBA00022989"/>
    </source>
</evidence>
<feature type="compositionally biased region" description="Basic and acidic residues" evidence="8">
    <location>
        <begin position="159"/>
        <end position="176"/>
    </location>
</feature>
<dbReference type="PANTHER" id="PTHR13815:SF5">
    <property type="entry name" value="GOLGIN CANDIDATE 2"/>
    <property type="match status" value="1"/>
</dbReference>
<evidence type="ECO:0000256" key="8">
    <source>
        <dbReference type="SAM" id="MobiDB-lite"/>
    </source>
</evidence>
<feature type="transmembrane region" description="Helical" evidence="9">
    <location>
        <begin position="963"/>
        <end position="983"/>
    </location>
</feature>
<protein>
    <recommendedName>
        <fullName evidence="12">Golgin candidate 2</fullName>
    </recommendedName>
</protein>
<feature type="coiled-coil region" evidence="7">
    <location>
        <begin position="667"/>
        <end position="712"/>
    </location>
</feature>
<dbReference type="Gramene" id="OIW21723">
    <property type="protein sequence ID" value="OIW21723"/>
    <property type="gene ID" value="TanjilG_08765"/>
</dbReference>
<feature type="compositionally biased region" description="Basic and acidic residues" evidence="8">
    <location>
        <begin position="494"/>
        <end position="511"/>
    </location>
</feature>
<feature type="compositionally biased region" description="Basic and acidic residues" evidence="8">
    <location>
        <begin position="387"/>
        <end position="403"/>
    </location>
</feature>
<evidence type="ECO:0000256" key="9">
    <source>
        <dbReference type="SAM" id="Phobius"/>
    </source>
</evidence>
<reference evidence="10 11" key="1">
    <citation type="journal article" date="2017" name="Plant Biotechnol. J.">
        <title>A comprehensive draft genome sequence for lupin (Lupinus angustifolius), an emerging health food: insights into plant-microbe interactions and legume evolution.</title>
        <authorList>
            <person name="Hane J.K."/>
            <person name="Ming Y."/>
            <person name="Kamphuis L.G."/>
            <person name="Nelson M.N."/>
            <person name="Garg G."/>
            <person name="Atkins C.A."/>
            <person name="Bayer P.E."/>
            <person name="Bravo A."/>
            <person name="Bringans S."/>
            <person name="Cannon S."/>
            <person name="Edwards D."/>
            <person name="Foley R."/>
            <person name="Gao L.L."/>
            <person name="Harrison M.J."/>
            <person name="Huang W."/>
            <person name="Hurgobin B."/>
            <person name="Li S."/>
            <person name="Liu C.W."/>
            <person name="McGrath A."/>
            <person name="Morahan G."/>
            <person name="Murray J."/>
            <person name="Weller J."/>
            <person name="Jian J."/>
            <person name="Singh K.B."/>
        </authorList>
    </citation>
    <scope>NUCLEOTIDE SEQUENCE [LARGE SCALE GENOMIC DNA]</scope>
    <source>
        <strain evidence="11">cv. Tanjil</strain>
        <tissue evidence="10">Whole plant</tissue>
    </source>
</reference>
<evidence type="ECO:0000256" key="5">
    <source>
        <dbReference type="ARBA" id="ARBA00023054"/>
    </source>
</evidence>
<keyword evidence="3 9" id="KW-1133">Transmembrane helix</keyword>
<name>A0A394DFV7_LUPAN</name>
<dbReference type="InterPro" id="IPR019177">
    <property type="entry name" value="Golgin_subfamily_A_member_5"/>
</dbReference>
<feature type="compositionally biased region" description="Basic and acidic residues" evidence="8">
    <location>
        <begin position="52"/>
        <end position="68"/>
    </location>
</feature>
<feature type="region of interest" description="Disordered" evidence="8">
    <location>
        <begin position="365"/>
        <end position="661"/>
    </location>
</feature>
<evidence type="ECO:0000313" key="11">
    <source>
        <dbReference type="Proteomes" id="UP000188354"/>
    </source>
</evidence>
<dbReference type="GO" id="GO:0007030">
    <property type="term" value="P:Golgi organization"/>
    <property type="evidence" value="ECO:0007669"/>
    <property type="project" value="InterPro"/>
</dbReference>
<feature type="compositionally biased region" description="Low complexity" evidence="8">
    <location>
        <begin position="408"/>
        <end position="425"/>
    </location>
</feature>
<keyword evidence="4" id="KW-0333">Golgi apparatus</keyword>
<evidence type="ECO:0000256" key="4">
    <source>
        <dbReference type="ARBA" id="ARBA00023034"/>
    </source>
</evidence>
<comment type="caution">
    <text evidence="10">The sequence shown here is derived from an EMBL/GenBank/DDBJ whole genome shotgun (WGS) entry which is preliminary data.</text>
</comment>
<feature type="compositionally biased region" description="Low complexity" evidence="8">
    <location>
        <begin position="294"/>
        <end position="309"/>
    </location>
</feature>
<keyword evidence="6 9" id="KW-0472">Membrane</keyword>
<dbReference type="GO" id="GO:0031985">
    <property type="term" value="C:Golgi cisterna"/>
    <property type="evidence" value="ECO:0007669"/>
    <property type="project" value="TreeGrafter"/>
</dbReference>
<feature type="compositionally biased region" description="Polar residues" evidence="8">
    <location>
        <begin position="432"/>
        <end position="441"/>
    </location>
</feature>
<feature type="compositionally biased region" description="Low complexity" evidence="8">
    <location>
        <begin position="73"/>
        <end position="90"/>
    </location>
</feature>
<evidence type="ECO:0000313" key="10">
    <source>
        <dbReference type="EMBL" id="OIW21723.1"/>
    </source>
</evidence>
<accession>A0A394DFV7</accession>
<feature type="compositionally biased region" description="Low complexity" evidence="8">
    <location>
        <begin position="629"/>
        <end position="644"/>
    </location>
</feature>
<dbReference type="GO" id="GO:0000139">
    <property type="term" value="C:Golgi membrane"/>
    <property type="evidence" value="ECO:0007669"/>
    <property type="project" value="UniProtKB-SubCell"/>
</dbReference>
<feature type="compositionally biased region" description="Basic and acidic residues" evidence="8">
    <location>
        <begin position="530"/>
        <end position="549"/>
    </location>
</feature>
<dbReference type="GO" id="GO:0000301">
    <property type="term" value="P:retrograde transport, vesicle recycling within Golgi"/>
    <property type="evidence" value="ECO:0007669"/>
    <property type="project" value="TreeGrafter"/>
</dbReference>
<dbReference type="STRING" id="3871.A0A394DFV7"/>
<evidence type="ECO:0000256" key="2">
    <source>
        <dbReference type="ARBA" id="ARBA00022692"/>
    </source>
</evidence>
<keyword evidence="11" id="KW-1185">Reference proteome</keyword>
<keyword evidence="5 7" id="KW-0175">Coiled coil</keyword>